<dbReference type="Proteomes" id="UP001615411">
    <property type="component" value="Unassembled WGS sequence"/>
</dbReference>
<proteinExistence type="predicted"/>
<evidence type="ECO:0000313" key="2">
    <source>
        <dbReference type="Proteomes" id="UP001615411"/>
    </source>
</evidence>
<accession>A0ACC7LZC1</accession>
<organism evidence="1 2">
    <name type="scientific">Pseudomonas caricapapayae</name>
    <dbReference type="NCBI Taxonomy" id="46678"/>
    <lineage>
        <taxon>Bacteria</taxon>
        <taxon>Pseudomonadati</taxon>
        <taxon>Pseudomonadota</taxon>
        <taxon>Gammaproteobacteria</taxon>
        <taxon>Pseudomonadales</taxon>
        <taxon>Pseudomonadaceae</taxon>
        <taxon>Pseudomonas</taxon>
    </lineage>
</organism>
<protein>
    <submittedName>
        <fullName evidence="1">Uncharacterized protein</fullName>
    </submittedName>
</protein>
<comment type="caution">
    <text evidence="1">The sequence shown here is derived from an EMBL/GenBank/DDBJ whole genome shotgun (WGS) entry which is preliminary data.</text>
</comment>
<name>A0ACC7LZC1_9PSED</name>
<sequence length="284" mass="33187">MTDKEHTSMGLPIIGVMGTKSIERRKNGDVVETRTGSFSAKHIGSFFLVIEDDLAKQVIDIIACDLPNLPRKYIFSGAWGNQAACLFGFLMYSQQLKSTNIPQFSILAIDDGDISQSGREKRISKLLKGNYFGDELITAKEQLNRLMLSFKLEYFDPDVKGLPEYNHKKWFEEIKEETITQISNPSNIYEERQNESLLELIEHSKSITLEDYHCYYEELKKFTPRNTLDMFHMTEYFILKSIKKYNKEKWDSYTQHIKDALISIDEVNRRNFIKAEIYFENNRP</sequence>
<dbReference type="EMBL" id="JBIUGF010000020">
    <property type="protein sequence ID" value="MFJ1338252.1"/>
    <property type="molecule type" value="Genomic_DNA"/>
</dbReference>
<keyword evidence="2" id="KW-1185">Reference proteome</keyword>
<gene>
    <name evidence="1" type="ORF">ACIKP7_08955</name>
</gene>
<evidence type="ECO:0000313" key="1">
    <source>
        <dbReference type="EMBL" id="MFJ1338252.1"/>
    </source>
</evidence>
<reference evidence="1" key="1">
    <citation type="submission" date="2024-10" db="EMBL/GenBank/DDBJ databases">
        <title>Aeromonas and Pseudomonas from the Cagarras Archipelago, Rio de Janeiro, Brazil.</title>
        <authorList>
            <person name="Canellas A.L.B."/>
            <person name="Laport M.S."/>
        </authorList>
    </citation>
    <scope>NUCLEOTIDE SEQUENCE</scope>
    <source>
        <strain evidence="1">ACP-7</strain>
    </source>
</reference>